<proteinExistence type="predicted"/>
<reference evidence="1" key="1">
    <citation type="submission" date="2014-09" db="EMBL/GenBank/DDBJ databases">
        <authorList>
            <person name="Magalhaes I.L.F."/>
            <person name="Oliveira U."/>
            <person name="Santos F.R."/>
            <person name="Vidigal T.H.D.A."/>
            <person name="Brescovit A.D."/>
            <person name="Santos A.J."/>
        </authorList>
    </citation>
    <scope>NUCLEOTIDE SEQUENCE</scope>
    <source>
        <tissue evidence="1">Shoot tissue taken approximately 20 cm above the soil surface</tissue>
    </source>
</reference>
<sequence>MSKLTTHLHPQLGNKNPFSGYLNTGFAPLCERGKERKLKLDVMLVH</sequence>
<accession>A0A0A8YQ59</accession>
<evidence type="ECO:0000313" key="1">
    <source>
        <dbReference type="EMBL" id="JAD28909.1"/>
    </source>
</evidence>
<dbReference type="AlphaFoldDB" id="A0A0A8YQ59"/>
<reference evidence="1" key="2">
    <citation type="journal article" date="2015" name="Data Brief">
        <title>Shoot transcriptome of the giant reed, Arundo donax.</title>
        <authorList>
            <person name="Barrero R.A."/>
            <person name="Guerrero F.D."/>
            <person name="Moolhuijzen P."/>
            <person name="Goolsby J.A."/>
            <person name="Tidwell J."/>
            <person name="Bellgard S.E."/>
            <person name="Bellgard M.I."/>
        </authorList>
    </citation>
    <scope>NUCLEOTIDE SEQUENCE</scope>
    <source>
        <tissue evidence="1">Shoot tissue taken approximately 20 cm above the soil surface</tissue>
    </source>
</reference>
<protein>
    <submittedName>
        <fullName evidence="1">Uncharacterized protein</fullName>
    </submittedName>
</protein>
<dbReference type="EMBL" id="GBRH01268986">
    <property type="protein sequence ID" value="JAD28909.1"/>
    <property type="molecule type" value="Transcribed_RNA"/>
</dbReference>
<organism evidence="1">
    <name type="scientific">Arundo donax</name>
    <name type="common">Giant reed</name>
    <name type="synonym">Donax arundinaceus</name>
    <dbReference type="NCBI Taxonomy" id="35708"/>
    <lineage>
        <taxon>Eukaryota</taxon>
        <taxon>Viridiplantae</taxon>
        <taxon>Streptophyta</taxon>
        <taxon>Embryophyta</taxon>
        <taxon>Tracheophyta</taxon>
        <taxon>Spermatophyta</taxon>
        <taxon>Magnoliopsida</taxon>
        <taxon>Liliopsida</taxon>
        <taxon>Poales</taxon>
        <taxon>Poaceae</taxon>
        <taxon>PACMAD clade</taxon>
        <taxon>Arundinoideae</taxon>
        <taxon>Arundineae</taxon>
        <taxon>Arundo</taxon>
    </lineage>
</organism>
<name>A0A0A8YQ59_ARUDO</name>